<dbReference type="PROSITE" id="PS50928">
    <property type="entry name" value="ABC_TM1"/>
    <property type="match status" value="1"/>
</dbReference>
<dbReference type="Pfam" id="PF00528">
    <property type="entry name" value="BPD_transp_1"/>
    <property type="match status" value="1"/>
</dbReference>
<dbReference type="InterPro" id="IPR000515">
    <property type="entry name" value="MetI-like"/>
</dbReference>
<keyword evidence="3" id="KW-1003">Cell membrane</keyword>
<evidence type="ECO:0000256" key="4">
    <source>
        <dbReference type="ARBA" id="ARBA00022692"/>
    </source>
</evidence>
<evidence type="ECO:0000256" key="1">
    <source>
        <dbReference type="ARBA" id="ARBA00004651"/>
    </source>
</evidence>
<evidence type="ECO:0000259" key="8">
    <source>
        <dbReference type="PROSITE" id="PS50928"/>
    </source>
</evidence>
<evidence type="ECO:0000256" key="7">
    <source>
        <dbReference type="RuleBase" id="RU363032"/>
    </source>
</evidence>
<reference evidence="9 10" key="1">
    <citation type="journal article" date="2019" name="Int. J. Syst. Evol. Microbiol.">
        <title>The Global Catalogue of Microorganisms (GCM) 10K type strain sequencing project: providing services to taxonomists for standard genome sequencing and annotation.</title>
        <authorList>
            <consortium name="The Broad Institute Genomics Platform"/>
            <consortium name="The Broad Institute Genome Sequencing Center for Infectious Disease"/>
            <person name="Wu L."/>
            <person name="Ma J."/>
        </authorList>
    </citation>
    <scope>NUCLEOTIDE SEQUENCE [LARGE SCALE GENOMIC DNA]</scope>
    <source>
        <strain evidence="9 10">JCM 16009</strain>
    </source>
</reference>
<organism evidence="9 10">
    <name type="scientific">Pseudonocardia ailaonensis</name>
    <dbReference type="NCBI Taxonomy" id="367279"/>
    <lineage>
        <taxon>Bacteria</taxon>
        <taxon>Bacillati</taxon>
        <taxon>Actinomycetota</taxon>
        <taxon>Actinomycetes</taxon>
        <taxon>Pseudonocardiales</taxon>
        <taxon>Pseudonocardiaceae</taxon>
        <taxon>Pseudonocardia</taxon>
    </lineage>
</organism>
<dbReference type="InterPro" id="IPR045621">
    <property type="entry name" value="BPD_transp_1_N"/>
</dbReference>
<proteinExistence type="inferred from homology"/>
<protein>
    <submittedName>
        <fullName evidence="9">ABC transporter permease</fullName>
    </submittedName>
</protein>
<dbReference type="PANTHER" id="PTHR43163">
    <property type="entry name" value="DIPEPTIDE TRANSPORT SYSTEM PERMEASE PROTEIN DPPB-RELATED"/>
    <property type="match status" value="1"/>
</dbReference>
<sequence length="343" mass="36075">MTLAPPAPPIPATRPPTTPNLLGYRVRRVLTSVLRPLTIFVPVFLLGTFFTFLLGHLSGRNPAYIQLGDAATPEAVAEVEHQYGLDRPFLVQYVDWLGRILHGDLGESWFNGHSVAQVLLDRAAITLSAAGLALVIGVVVGSALGALAATFHTRWVDRAVTGFTTAISVLPPFIVGIALVAIFAVSLHLLPAAGYIPLGRGFGPWLSHLILPALALSFDTVADVARQLRDGLVSAKRENYVTGALVRGLDGRQVFFGHVLRNAVGPSLAVLGLKFPNLLGGAVVTEAIFGLSGFGVFASQAAVRGDVPSVQGVLVTSVVLVVVFNLIVNVALNRLSPAAARGV</sequence>
<dbReference type="EMBL" id="BAAAQK010000003">
    <property type="protein sequence ID" value="GAA1835487.1"/>
    <property type="molecule type" value="Genomic_DNA"/>
</dbReference>
<feature type="transmembrane region" description="Helical" evidence="7">
    <location>
        <begin position="163"/>
        <end position="190"/>
    </location>
</feature>
<feature type="domain" description="ABC transmembrane type-1" evidence="8">
    <location>
        <begin position="123"/>
        <end position="332"/>
    </location>
</feature>
<evidence type="ECO:0000256" key="5">
    <source>
        <dbReference type="ARBA" id="ARBA00022989"/>
    </source>
</evidence>
<accession>A0ABN2MQT8</accession>
<dbReference type="Pfam" id="PF19300">
    <property type="entry name" value="BPD_transp_1_N"/>
    <property type="match status" value="1"/>
</dbReference>
<name>A0ABN2MQT8_9PSEU</name>
<dbReference type="SUPFAM" id="SSF161098">
    <property type="entry name" value="MetI-like"/>
    <property type="match status" value="1"/>
</dbReference>
<evidence type="ECO:0000313" key="10">
    <source>
        <dbReference type="Proteomes" id="UP001500449"/>
    </source>
</evidence>
<comment type="caution">
    <text evidence="9">The sequence shown here is derived from an EMBL/GenBank/DDBJ whole genome shotgun (WGS) entry which is preliminary data.</text>
</comment>
<dbReference type="Gene3D" id="1.10.3720.10">
    <property type="entry name" value="MetI-like"/>
    <property type="match status" value="1"/>
</dbReference>
<dbReference type="RefSeq" id="WP_344413250.1">
    <property type="nucleotide sequence ID" value="NZ_BAAAQK010000003.1"/>
</dbReference>
<feature type="transmembrane region" description="Helical" evidence="7">
    <location>
        <begin position="33"/>
        <end position="54"/>
    </location>
</feature>
<dbReference type="PANTHER" id="PTHR43163:SF3">
    <property type="entry name" value="PEPTIDE ABC TRANSPORTER PERMEASE PROTEIN"/>
    <property type="match status" value="1"/>
</dbReference>
<feature type="transmembrane region" description="Helical" evidence="7">
    <location>
        <begin position="202"/>
        <end position="222"/>
    </location>
</feature>
<keyword evidence="6 7" id="KW-0472">Membrane</keyword>
<dbReference type="CDD" id="cd06261">
    <property type="entry name" value="TM_PBP2"/>
    <property type="match status" value="1"/>
</dbReference>
<comment type="subcellular location">
    <subcellularLocation>
        <location evidence="1 7">Cell membrane</location>
        <topology evidence="1 7">Multi-pass membrane protein</topology>
    </subcellularLocation>
</comment>
<evidence type="ECO:0000313" key="9">
    <source>
        <dbReference type="EMBL" id="GAA1835487.1"/>
    </source>
</evidence>
<feature type="transmembrane region" description="Helical" evidence="7">
    <location>
        <begin position="129"/>
        <end position="151"/>
    </location>
</feature>
<feature type="transmembrane region" description="Helical" evidence="7">
    <location>
        <begin position="310"/>
        <end position="332"/>
    </location>
</feature>
<gene>
    <name evidence="9" type="ORF">GCM10009836_12360</name>
</gene>
<keyword evidence="4 7" id="KW-0812">Transmembrane</keyword>
<comment type="similarity">
    <text evidence="7">Belongs to the binding-protein-dependent transport system permease family.</text>
</comment>
<dbReference type="InterPro" id="IPR035906">
    <property type="entry name" value="MetI-like_sf"/>
</dbReference>
<keyword evidence="2 7" id="KW-0813">Transport</keyword>
<keyword evidence="10" id="KW-1185">Reference proteome</keyword>
<keyword evidence="5 7" id="KW-1133">Transmembrane helix</keyword>
<evidence type="ECO:0000256" key="3">
    <source>
        <dbReference type="ARBA" id="ARBA00022475"/>
    </source>
</evidence>
<evidence type="ECO:0000256" key="2">
    <source>
        <dbReference type="ARBA" id="ARBA00022448"/>
    </source>
</evidence>
<dbReference type="Proteomes" id="UP001500449">
    <property type="component" value="Unassembled WGS sequence"/>
</dbReference>
<evidence type="ECO:0000256" key="6">
    <source>
        <dbReference type="ARBA" id="ARBA00023136"/>
    </source>
</evidence>
<feature type="transmembrane region" description="Helical" evidence="7">
    <location>
        <begin position="278"/>
        <end position="298"/>
    </location>
</feature>